<reference evidence="2 3" key="1">
    <citation type="submission" date="2024-01" db="EMBL/GenBank/DDBJ databases">
        <title>The genomes of 5 underutilized Papilionoideae crops provide insights into root nodulation and disease resistance.</title>
        <authorList>
            <person name="Yuan L."/>
        </authorList>
    </citation>
    <scope>NUCLEOTIDE SEQUENCE [LARGE SCALE GENOMIC DNA]</scope>
    <source>
        <strain evidence="2">LY-2023</strain>
        <tissue evidence="2">Leaf</tissue>
    </source>
</reference>
<dbReference type="Pfam" id="PF14577">
    <property type="entry name" value="SEO_C"/>
    <property type="match status" value="2"/>
</dbReference>
<gene>
    <name evidence="2" type="ORF">RJT34_19997</name>
</gene>
<organism evidence="2 3">
    <name type="scientific">Clitoria ternatea</name>
    <name type="common">Butterfly pea</name>
    <dbReference type="NCBI Taxonomy" id="43366"/>
    <lineage>
        <taxon>Eukaryota</taxon>
        <taxon>Viridiplantae</taxon>
        <taxon>Streptophyta</taxon>
        <taxon>Embryophyta</taxon>
        <taxon>Tracheophyta</taxon>
        <taxon>Spermatophyta</taxon>
        <taxon>Magnoliopsida</taxon>
        <taxon>eudicotyledons</taxon>
        <taxon>Gunneridae</taxon>
        <taxon>Pentapetalae</taxon>
        <taxon>rosids</taxon>
        <taxon>fabids</taxon>
        <taxon>Fabales</taxon>
        <taxon>Fabaceae</taxon>
        <taxon>Papilionoideae</taxon>
        <taxon>50 kb inversion clade</taxon>
        <taxon>NPAAA clade</taxon>
        <taxon>indigoferoid/millettioid clade</taxon>
        <taxon>Phaseoleae</taxon>
        <taxon>Clitoria</taxon>
    </lineage>
</organism>
<dbReference type="PANTHER" id="PTHR33232:SF18">
    <property type="entry name" value="PROTEIN SIEVE ELEMENT OCCLUSION B-LIKE"/>
    <property type="match status" value="1"/>
</dbReference>
<evidence type="ECO:0000313" key="3">
    <source>
        <dbReference type="Proteomes" id="UP001359559"/>
    </source>
</evidence>
<feature type="domain" description="Sieve element occlusion C-terminal" evidence="1">
    <location>
        <begin position="76"/>
        <end position="119"/>
    </location>
</feature>
<dbReference type="EMBL" id="JAYKXN010000005">
    <property type="protein sequence ID" value="KAK7285233.1"/>
    <property type="molecule type" value="Genomic_DNA"/>
</dbReference>
<dbReference type="GO" id="GO:0010088">
    <property type="term" value="P:phloem development"/>
    <property type="evidence" value="ECO:0007669"/>
    <property type="project" value="InterPro"/>
</dbReference>
<feature type="domain" description="Sieve element occlusion C-terminal" evidence="1">
    <location>
        <begin position="137"/>
        <end position="268"/>
    </location>
</feature>
<dbReference type="InterPro" id="IPR027944">
    <property type="entry name" value="SEO_C"/>
</dbReference>
<comment type="caution">
    <text evidence="2">The sequence shown here is derived from an EMBL/GenBank/DDBJ whole genome shotgun (WGS) entry which is preliminary data.</text>
</comment>
<dbReference type="PANTHER" id="PTHR33232">
    <property type="entry name" value="PROTEIN SIEVE ELEMENT OCCLUSION B-LIKE"/>
    <property type="match status" value="1"/>
</dbReference>
<proteinExistence type="predicted"/>
<sequence>MSWYVLHHFAPIKGLKFITKEWKFKTKPTFVVLNPQGKILHPNAFHMIQVWGLDVFPFTQTIEVTRTQDASWIGSLVTNVNPQITTWIKEQKHIFFYGGKDKEWIQQFNKFASALAKDVTLKEANISIQLFCLDYEQPNIVNRFWRGVESLFVTKMLMKTNTITQEVEKLLSYKNESGWALLTQGSNVVLTGHGSTILRAVTEFDKWREQVVKKGFEISIRQHHETIVETIHRCSHLQIPMVPGKVPDTIECPDCQRTMAVFISYKCATRRVPGLLLMVHDVLYVIILF</sequence>
<evidence type="ECO:0000259" key="1">
    <source>
        <dbReference type="Pfam" id="PF14577"/>
    </source>
</evidence>
<name>A0AAN9IS15_CLITE</name>
<dbReference type="Proteomes" id="UP001359559">
    <property type="component" value="Unassembled WGS sequence"/>
</dbReference>
<dbReference type="InterPro" id="IPR039299">
    <property type="entry name" value="SEOA"/>
</dbReference>
<protein>
    <recommendedName>
        <fullName evidence="1">Sieve element occlusion C-terminal domain-containing protein</fullName>
    </recommendedName>
</protein>
<dbReference type="AlphaFoldDB" id="A0AAN9IS15"/>
<accession>A0AAN9IS15</accession>
<keyword evidence="3" id="KW-1185">Reference proteome</keyword>
<evidence type="ECO:0000313" key="2">
    <source>
        <dbReference type="EMBL" id="KAK7285233.1"/>
    </source>
</evidence>